<evidence type="ECO:0000259" key="5">
    <source>
        <dbReference type="Pfam" id="PF20789"/>
    </source>
</evidence>
<feature type="domain" description="Acyl-CoA thioesterase-like N-terminal HotDog" evidence="4">
    <location>
        <begin position="52"/>
        <end position="141"/>
    </location>
</feature>
<dbReference type="PANTHER" id="PTHR11066">
    <property type="entry name" value="ACYL-COA THIOESTERASE"/>
    <property type="match status" value="1"/>
</dbReference>
<dbReference type="CDD" id="cd03445">
    <property type="entry name" value="Thioesterase_II_repeat2"/>
    <property type="match status" value="1"/>
</dbReference>
<keyword evidence="2" id="KW-0378">Hydrolase</keyword>
<dbReference type="AlphaFoldDB" id="M3C4E0"/>
<name>M3C4E0_SPHMS</name>
<sequence>MPPPHNGNERLPFAQLVQLEKIDSNTFQSVALPFTPRGRPRDGDGKNDGTDGVAYGGHVFMQAAWAACRTVPGGDGDGNGDGRRGFLLSNVSGNFLAPGIPTIKYTYHVVRIRDGRTSCTRIVNVSQRQGKGYMFTCICSFKLAEAESLDVQAPIDIWEKYKLGRSTRVRGFPEAPGYDVPWYWRETKEQKKENDVFPGLWTRQADLTRYNEGRHPLDKRQLVFYRTIGDLPDDDENGNLHLVAHLYASDRNSLFHVANAVGLGEDYSVMGSLVHQVIFHTGVEDLKFAKDRGDDDDDESAEWFVKEDAVTRYVAGRGLFYSRVWNSKGKHVMTVTQDGMVRIQPEKEKSVEGIESSWKGAVLQEMADIKRRQEKL</sequence>
<dbReference type="SUPFAM" id="SSF54637">
    <property type="entry name" value="Thioesterase/thiol ester dehydrase-isomerase"/>
    <property type="match status" value="2"/>
</dbReference>
<evidence type="ECO:0000256" key="1">
    <source>
        <dbReference type="ARBA" id="ARBA00006538"/>
    </source>
</evidence>
<feature type="domain" description="Acyl-CoA thioesterase-like C-terminal" evidence="5">
    <location>
        <begin position="199"/>
        <end position="341"/>
    </location>
</feature>
<dbReference type="InterPro" id="IPR029069">
    <property type="entry name" value="HotDog_dom_sf"/>
</dbReference>
<dbReference type="GO" id="GO:0009062">
    <property type="term" value="P:fatty acid catabolic process"/>
    <property type="evidence" value="ECO:0007669"/>
    <property type="project" value="TreeGrafter"/>
</dbReference>
<dbReference type="CDD" id="cd03444">
    <property type="entry name" value="Thioesterase_II_repeat1"/>
    <property type="match status" value="1"/>
</dbReference>
<dbReference type="Proteomes" id="UP000016931">
    <property type="component" value="Unassembled WGS sequence"/>
</dbReference>
<dbReference type="InterPro" id="IPR042171">
    <property type="entry name" value="Acyl-CoA_hotdog"/>
</dbReference>
<evidence type="ECO:0000259" key="4">
    <source>
        <dbReference type="Pfam" id="PF13622"/>
    </source>
</evidence>
<gene>
    <name evidence="6" type="ORF">SEPMUDRAFT_161391</name>
</gene>
<dbReference type="PANTHER" id="PTHR11066:SF64">
    <property type="entry name" value="ACYL-COA THIOESTERASE (AFU_ORTHOLOGUE AFUA_1G12060)"/>
    <property type="match status" value="1"/>
</dbReference>
<accession>M3C4E0</accession>
<organism evidence="6 7">
    <name type="scientific">Sphaerulina musiva (strain SO2202)</name>
    <name type="common">Poplar stem canker fungus</name>
    <name type="synonym">Septoria musiva</name>
    <dbReference type="NCBI Taxonomy" id="692275"/>
    <lineage>
        <taxon>Eukaryota</taxon>
        <taxon>Fungi</taxon>
        <taxon>Dikarya</taxon>
        <taxon>Ascomycota</taxon>
        <taxon>Pezizomycotina</taxon>
        <taxon>Dothideomycetes</taxon>
        <taxon>Dothideomycetidae</taxon>
        <taxon>Mycosphaerellales</taxon>
        <taxon>Mycosphaerellaceae</taxon>
        <taxon>Sphaerulina</taxon>
    </lineage>
</organism>
<dbReference type="OrthoDB" id="68328at2759"/>
<evidence type="ECO:0000256" key="3">
    <source>
        <dbReference type="SAM" id="MobiDB-lite"/>
    </source>
</evidence>
<dbReference type="GO" id="GO:0047617">
    <property type="term" value="F:fatty acyl-CoA hydrolase activity"/>
    <property type="evidence" value="ECO:0007669"/>
    <property type="project" value="InterPro"/>
</dbReference>
<dbReference type="GO" id="GO:0006637">
    <property type="term" value="P:acyl-CoA metabolic process"/>
    <property type="evidence" value="ECO:0007669"/>
    <property type="project" value="InterPro"/>
</dbReference>
<dbReference type="EMBL" id="KB456261">
    <property type="protein sequence ID" value="EMF15151.1"/>
    <property type="molecule type" value="Genomic_DNA"/>
</dbReference>
<dbReference type="Gene3D" id="2.40.160.210">
    <property type="entry name" value="Acyl-CoA thioesterase, double hotdog domain"/>
    <property type="match status" value="1"/>
</dbReference>
<proteinExistence type="inferred from homology"/>
<dbReference type="GO" id="GO:0005782">
    <property type="term" value="C:peroxisomal matrix"/>
    <property type="evidence" value="ECO:0007669"/>
    <property type="project" value="UniProtKB-SubCell"/>
</dbReference>
<evidence type="ECO:0000313" key="6">
    <source>
        <dbReference type="EMBL" id="EMF15151.1"/>
    </source>
</evidence>
<dbReference type="InterPro" id="IPR003703">
    <property type="entry name" value="Acyl_CoA_thio"/>
</dbReference>
<feature type="region of interest" description="Disordered" evidence="3">
    <location>
        <begin position="30"/>
        <end position="51"/>
    </location>
</feature>
<keyword evidence="7" id="KW-1185">Reference proteome</keyword>
<protein>
    <recommendedName>
        <fullName evidence="8">Thioesterase/thiol ester dehydrase-isomerase</fullName>
    </recommendedName>
</protein>
<dbReference type="Pfam" id="PF20789">
    <property type="entry name" value="4HBT_3C"/>
    <property type="match status" value="1"/>
</dbReference>
<dbReference type="STRING" id="692275.M3C4E0"/>
<evidence type="ECO:0008006" key="8">
    <source>
        <dbReference type="Google" id="ProtNLM"/>
    </source>
</evidence>
<dbReference type="InterPro" id="IPR049450">
    <property type="entry name" value="ACOT8-like_C"/>
</dbReference>
<feature type="compositionally biased region" description="Basic and acidic residues" evidence="3">
    <location>
        <begin position="39"/>
        <end position="49"/>
    </location>
</feature>
<evidence type="ECO:0000256" key="2">
    <source>
        <dbReference type="ARBA" id="ARBA00022801"/>
    </source>
</evidence>
<dbReference type="Pfam" id="PF13622">
    <property type="entry name" value="4HBT_3"/>
    <property type="match status" value="1"/>
</dbReference>
<dbReference type="InterPro" id="IPR049449">
    <property type="entry name" value="TesB_ACOT8-like_N"/>
</dbReference>
<dbReference type="OMA" id="NGYWTQA"/>
<reference evidence="6 7" key="1">
    <citation type="journal article" date="2012" name="PLoS Pathog.">
        <title>Diverse lifestyles and strategies of plant pathogenesis encoded in the genomes of eighteen Dothideomycetes fungi.</title>
        <authorList>
            <person name="Ohm R.A."/>
            <person name="Feau N."/>
            <person name="Henrissat B."/>
            <person name="Schoch C.L."/>
            <person name="Horwitz B.A."/>
            <person name="Barry K.W."/>
            <person name="Condon B.J."/>
            <person name="Copeland A.C."/>
            <person name="Dhillon B."/>
            <person name="Glaser F."/>
            <person name="Hesse C.N."/>
            <person name="Kosti I."/>
            <person name="LaButti K."/>
            <person name="Lindquist E.A."/>
            <person name="Lucas S."/>
            <person name="Salamov A.A."/>
            <person name="Bradshaw R.E."/>
            <person name="Ciuffetti L."/>
            <person name="Hamelin R.C."/>
            <person name="Kema G.H.J."/>
            <person name="Lawrence C."/>
            <person name="Scott J.A."/>
            <person name="Spatafora J.W."/>
            <person name="Turgeon B.G."/>
            <person name="de Wit P.J.G.M."/>
            <person name="Zhong S."/>
            <person name="Goodwin S.B."/>
            <person name="Grigoriev I.V."/>
        </authorList>
    </citation>
    <scope>NUCLEOTIDE SEQUENCE [LARGE SCALE GENOMIC DNA]</scope>
    <source>
        <strain evidence="6 7">SO2202</strain>
    </source>
</reference>
<comment type="similarity">
    <text evidence="1">Belongs to the C/M/P thioester hydrolase family.</text>
</comment>
<dbReference type="GeneID" id="27905069"/>
<dbReference type="RefSeq" id="XP_016763272.1">
    <property type="nucleotide sequence ID" value="XM_016907932.1"/>
</dbReference>
<dbReference type="eggNOG" id="KOG3016">
    <property type="taxonomic scope" value="Eukaryota"/>
</dbReference>
<dbReference type="HOGENOM" id="CLU_051867_1_0_1"/>
<evidence type="ECO:0000313" key="7">
    <source>
        <dbReference type="Proteomes" id="UP000016931"/>
    </source>
</evidence>